<dbReference type="STRING" id="1028.SAMN05661096_00676"/>
<reference evidence="2" key="1">
    <citation type="submission" date="2017-04" db="EMBL/GenBank/DDBJ databases">
        <authorList>
            <person name="Varghese N."/>
            <person name="Submissions S."/>
        </authorList>
    </citation>
    <scope>NUCLEOTIDE SEQUENCE [LARGE SCALE GENOMIC DNA]</scope>
    <source>
        <strain evidence="2">DSM 4125</strain>
    </source>
</reference>
<proteinExistence type="predicted"/>
<dbReference type="RefSeq" id="WP_085515662.1">
    <property type="nucleotide sequence ID" value="NZ_FXAW01000001.1"/>
</dbReference>
<dbReference type="EMBL" id="FXAW01000001">
    <property type="protein sequence ID" value="SMG14455.1"/>
    <property type="molecule type" value="Genomic_DNA"/>
</dbReference>
<dbReference type="OrthoDB" id="979198at2"/>
<evidence type="ECO:0000313" key="1">
    <source>
        <dbReference type="EMBL" id="SMG14455.1"/>
    </source>
</evidence>
<dbReference type="AlphaFoldDB" id="A0A1X7IJ99"/>
<gene>
    <name evidence="1" type="ORF">SAMN05661096_00676</name>
</gene>
<evidence type="ECO:0008006" key="3">
    <source>
        <dbReference type="Google" id="ProtNLM"/>
    </source>
</evidence>
<protein>
    <recommendedName>
        <fullName evidence="3">Polyketide cyclase / dehydrase and lipid transport</fullName>
    </recommendedName>
</protein>
<evidence type="ECO:0000313" key="2">
    <source>
        <dbReference type="Proteomes" id="UP000193804"/>
    </source>
</evidence>
<accession>A0A1X7IJ99</accession>
<sequence>METLRALNTKPKHFKTHIFTKEYSSPHQESQIWNWLNDPATFVDDQVWPYRVEFLPNENQKSDFETGVLNNHHGPMLSLAGEIGEITPHYRDLHYYYGSYAISFRIVRPFRLEFWTEDKGDHRILTVQLSSYIAPSFYKLWNWSQNIFWSRFGKWMNKSVKKRIS</sequence>
<keyword evidence="2" id="KW-1185">Reference proteome</keyword>
<dbReference type="Proteomes" id="UP000193804">
    <property type="component" value="Unassembled WGS sequence"/>
</dbReference>
<organism evidence="1 2">
    <name type="scientific">Marivirga sericea</name>
    <dbReference type="NCBI Taxonomy" id="1028"/>
    <lineage>
        <taxon>Bacteria</taxon>
        <taxon>Pseudomonadati</taxon>
        <taxon>Bacteroidota</taxon>
        <taxon>Cytophagia</taxon>
        <taxon>Cytophagales</taxon>
        <taxon>Marivirgaceae</taxon>
        <taxon>Marivirga</taxon>
    </lineage>
</organism>
<name>A0A1X7IJ99_9BACT</name>